<sequence length="105" mass="12279">MSHLSHRKVYKPTLNITRAVVLDIILGTIEVNTRDNTLFPRTDAPSILILDLIQDHFRVPFRDNIQDHDWNLFRTVIRAILGGIIRAYIRVIILNLIQDLIWNLI</sequence>
<keyword evidence="2" id="KW-1185">Reference proteome</keyword>
<reference evidence="1 2" key="1">
    <citation type="journal article" date="2020" name="Cell">
        <title>Large-Scale Comparative Analyses of Tick Genomes Elucidate Their Genetic Diversity and Vector Capacities.</title>
        <authorList>
            <consortium name="Tick Genome and Microbiome Consortium (TIGMIC)"/>
            <person name="Jia N."/>
            <person name="Wang J."/>
            <person name="Shi W."/>
            <person name="Du L."/>
            <person name="Sun Y."/>
            <person name="Zhan W."/>
            <person name="Jiang J.F."/>
            <person name="Wang Q."/>
            <person name="Zhang B."/>
            <person name="Ji P."/>
            <person name="Bell-Sakyi L."/>
            <person name="Cui X.M."/>
            <person name="Yuan T.T."/>
            <person name="Jiang B.G."/>
            <person name="Yang W.F."/>
            <person name="Lam T.T."/>
            <person name="Chang Q.C."/>
            <person name="Ding S.J."/>
            <person name="Wang X.J."/>
            <person name="Zhu J.G."/>
            <person name="Ruan X.D."/>
            <person name="Zhao L."/>
            <person name="Wei J.T."/>
            <person name="Ye R.Z."/>
            <person name="Que T.C."/>
            <person name="Du C.H."/>
            <person name="Zhou Y.H."/>
            <person name="Cheng J.X."/>
            <person name="Dai P.F."/>
            <person name="Guo W.B."/>
            <person name="Han X.H."/>
            <person name="Huang E.J."/>
            <person name="Li L.F."/>
            <person name="Wei W."/>
            <person name="Gao Y.C."/>
            <person name="Liu J.Z."/>
            <person name="Shao H.Z."/>
            <person name="Wang X."/>
            <person name="Wang C.C."/>
            <person name="Yang T.C."/>
            <person name="Huo Q.B."/>
            <person name="Li W."/>
            <person name="Chen H.Y."/>
            <person name="Chen S.E."/>
            <person name="Zhou L.G."/>
            <person name="Ni X.B."/>
            <person name="Tian J.H."/>
            <person name="Sheng Y."/>
            <person name="Liu T."/>
            <person name="Pan Y.S."/>
            <person name="Xia L.Y."/>
            <person name="Li J."/>
            <person name="Zhao F."/>
            <person name="Cao W.C."/>
        </authorList>
    </citation>
    <scope>NUCLEOTIDE SEQUENCE [LARGE SCALE GENOMIC DNA]</scope>
    <source>
        <strain evidence="1">Iper-2018</strain>
    </source>
</reference>
<accession>A0AC60Q818</accession>
<proteinExistence type="predicted"/>
<name>A0AC60Q818_IXOPE</name>
<comment type="caution">
    <text evidence="1">The sequence shown here is derived from an EMBL/GenBank/DDBJ whole genome shotgun (WGS) entry which is preliminary data.</text>
</comment>
<evidence type="ECO:0000313" key="2">
    <source>
        <dbReference type="Proteomes" id="UP000805193"/>
    </source>
</evidence>
<organism evidence="1 2">
    <name type="scientific">Ixodes persulcatus</name>
    <name type="common">Taiga tick</name>
    <dbReference type="NCBI Taxonomy" id="34615"/>
    <lineage>
        <taxon>Eukaryota</taxon>
        <taxon>Metazoa</taxon>
        <taxon>Ecdysozoa</taxon>
        <taxon>Arthropoda</taxon>
        <taxon>Chelicerata</taxon>
        <taxon>Arachnida</taxon>
        <taxon>Acari</taxon>
        <taxon>Parasitiformes</taxon>
        <taxon>Ixodida</taxon>
        <taxon>Ixodoidea</taxon>
        <taxon>Ixodidae</taxon>
        <taxon>Ixodinae</taxon>
        <taxon>Ixodes</taxon>
    </lineage>
</organism>
<dbReference type="EMBL" id="JABSTQ010009361">
    <property type="protein sequence ID" value="KAG0430022.1"/>
    <property type="molecule type" value="Genomic_DNA"/>
</dbReference>
<evidence type="ECO:0000313" key="1">
    <source>
        <dbReference type="EMBL" id="KAG0430022.1"/>
    </source>
</evidence>
<gene>
    <name evidence="1" type="ORF">HPB47_023072</name>
</gene>
<dbReference type="Proteomes" id="UP000805193">
    <property type="component" value="Unassembled WGS sequence"/>
</dbReference>
<protein>
    <submittedName>
        <fullName evidence="1">Uncharacterized protein</fullName>
    </submittedName>
</protein>